<accession>M5B1D6</accession>
<dbReference type="PATRIC" id="fig|1001583.3.peg.1980"/>
<dbReference type="FunFam" id="3.40.50.720:FF:000047">
    <property type="entry name" value="NADP-dependent L-serine/L-allo-threonine dehydrogenase"/>
    <property type="match status" value="1"/>
</dbReference>
<dbReference type="GO" id="GO:0016616">
    <property type="term" value="F:oxidoreductase activity, acting on the CH-OH group of donors, NAD or NADP as acceptor"/>
    <property type="evidence" value="ECO:0007669"/>
    <property type="project" value="UniProtKB-ARBA"/>
</dbReference>
<evidence type="ECO:0000313" key="4">
    <source>
        <dbReference type="EMBL" id="BAN07631.1"/>
    </source>
</evidence>
<dbReference type="CDD" id="cd05233">
    <property type="entry name" value="SDR_c"/>
    <property type="match status" value="1"/>
</dbReference>
<dbReference type="EMBL" id="AP012167">
    <property type="protein sequence ID" value="BAN07631.1"/>
    <property type="molecule type" value="Genomic_DNA"/>
</dbReference>
<dbReference type="PANTHER" id="PTHR43115">
    <property type="entry name" value="DEHYDROGENASE/REDUCTASE SDR FAMILY MEMBER 11"/>
    <property type="match status" value="1"/>
</dbReference>
<sequence>MLIHKGSFRGKRSVVVTPKCVLVFSSPPIILRIVEKYRDYYEKTFRRYVMKKLVVITGASSGFGQEIAKIFNADGFPLLLLGRRLEKLTALAETFDHAMVAEVDVTNQEQFAAAIHKAEAQYGPTDLLVNNAGVMLLGNVQNQDPQEWQTMLDTNVMGILNGTQIVLDGMRERQHGTILNMSSLAGKKTFVNHAAYVASKFGVHGLSETLREENAAQNVRIMLVAPGAAETELLTHVTSDTALKDYEAWKATMGGITLDPKHVAETVKFMYDMPQEVNIREVDIAATKQDA</sequence>
<dbReference type="PANTHER" id="PTHR43115:SF4">
    <property type="entry name" value="DEHYDROGENASE_REDUCTASE SDR FAMILY MEMBER 11"/>
    <property type="match status" value="1"/>
</dbReference>
<dbReference type="SUPFAM" id="SSF51735">
    <property type="entry name" value="NAD(P)-binding Rossmann-fold domains"/>
    <property type="match status" value="1"/>
</dbReference>
<comment type="similarity">
    <text evidence="1 3">Belongs to the short-chain dehydrogenases/reductases (SDR) family.</text>
</comment>
<dbReference type="KEGG" id="lbk:LVISKB_1996"/>
<evidence type="ECO:0000256" key="3">
    <source>
        <dbReference type="RuleBase" id="RU000363"/>
    </source>
</evidence>
<evidence type="ECO:0000256" key="1">
    <source>
        <dbReference type="ARBA" id="ARBA00006484"/>
    </source>
</evidence>
<dbReference type="InterPro" id="IPR020904">
    <property type="entry name" value="Sc_DH/Rdtase_CS"/>
</dbReference>
<dbReference type="Gene3D" id="3.40.50.720">
    <property type="entry name" value="NAD(P)-binding Rossmann-like Domain"/>
    <property type="match status" value="1"/>
</dbReference>
<dbReference type="PRINTS" id="PR00080">
    <property type="entry name" value="SDRFAMILY"/>
</dbReference>
<name>M5B1D6_LEVBR</name>
<dbReference type="InterPro" id="IPR036291">
    <property type="entry name" value="NAD(P)-bd_dom_sf"/>
</dbReference>
<dbReference type="HOGENOM" id="CLU_010194_2_10_9"/>
<gene>
    <name evidence="4" type="ORF">LVISKB_1996</name>
</gene>
<evidence type="ECO:0000313" key="5">
    <source>
        <dbReference type="Proteomes" id="UP000012042"/>
    </source>
</evidence>
<dbReference type="InterPro" id="IPR002347">
    <property type="entry name" value="SDR_fam"/>
</dbReference>
<proteinExistence type="inferred from homology"/>
<protein>
    <submittedName>
        <fullName evidence="4">Uncharacterized oxidoreductase SSP1627</fullName>
    </submittedName>
</protein>
<dbReference type="Proteomes" id="UP000012042">
    <property type="component" value="Chromosome"/>
</dbReference>
<dbReference type="PRINTS" id="PR00081">
    <property type="entry name" value="GDHRDH"/>
</dbReference>
<dbReference type="PROSITE" id="PS00061">
    <property type="entry name" value="ADH_SHORT"/>
    <property type="match status" value="1"/>
</dbReference>
<keyword evidence="2" id="KW-0560">Oxidoreductase</keyword>
<organism evidence="4 5">
    <name type="scientific">Levilactobacillus brevis KB290</name>
    <dbReference type="NCBI Taxonomy" id="1001583"/>
    <lineage>
        <taxon>Bacteria</taxon>
        <taxon>Bacillati</taxon>
        <taxon>Bacillota</taxon>
        <taxon>Bacilli</taxon>
        <taxon>Lactobacillales</taxon>
        <taxon>Lactobacillaceae</taxon>
        <taxon>Levilactobacillus</taxon>
    </lineage>
</organism>
<dbReference type="AlphaFoldDB" id="M5B1D6"/>
<evidence type="ECO:0000256" key="2">
    <source>
        <dbReference type="ARBA" id="ARBA00023002"/>
    </source>
</evidence>
<dbReference type="Pfam" id="PF00106">
    <property type="entry name" value="adh_short"/>
    <property type="match status" value="1"/>
</dbReference>
<reference evidence="4 5" key="1">
    <citation type="journal article" date="2013" name="PLoS ONE">
        <title>Genomic Analysis by Deep Sequencing of the Probiotic Lactobacillus brevis KB290 Harboring Nine Plasmids Reveals Genomic Stability.</title>
        <authorList>
            <person name="Fukao M."/>
            <person name="Oshima K."/>
            <person name="Morita H."/>
            <person name="Toh H."/>
            <person name="Suda W."/>
            <person name="Kim S.W."/>
            <person name="Suzuki S."/>
            <person name="Yakabe T."/>
            <person name="Hattori M."/>
            <person name="Yajima N."/>
        </authorList>
    </citation>
    <scope>NUCLEOTIDE SEQUENCE [LARGE SCALE GENOMIC DNA]</scope>
    <source>
        <strain evidence="4 5">KB290</strain>
    </source>
</reference>